<feature type="transmembrane region" description="Helical" evidence="8">
    <location>
        <begin position="34"/>
        <end position="52"/>
    </location>
</feature>
<dbReference type="AlphaFoldDB" id="A0A162AA26"/>
<keyword evidence="4" id="KW-0547">Nucleotide-binding</keyword>
<dbReference type="OrthoDB" id="1931120at2"/>
<dbReference type="EMBL" id="AUXT01000169">
    <property type="protein sequence ID" value="KZN46503.1"/>
    <property type="molecule type" value="Genomic_DNA"/>
</dbReference>
<dbReference type="PANTHER" id="PTHR43065:SF46">
    <property type="entry name" value="C4-DICARBOXYLATE TRANSPORT SENSOR PROTEIN DCTB"/>
    <property type="match status" value="1"/>
</dbReference>
<protein>
    <recommendedName>
        <fullName evidence="2">histidine kinase</fullName>
        <ecNumber evidence="2">2.7.13.3</ecNumber>
    </recommendedName>
</protein>
<evidence type="ECO:0000256" key="4">
    <source>
        <dbReference type="ARBA" id="ARBA00022741"/>
    </source>
</evidence>
<dbReference type="Pfam" id="PF02518">
    <property type="entry name" value="HATPase_c"/>
    <property type="match status" value="1"/>
</dbReference>
<proteinExistence type="predicted"/>
<keyword evidence="8" id="KW-0472">Membrane</keyword>
<evidence type="ECO:0000256" key="8">
    <source>
        <dbReference type="SAM" id="Phobius"/>
    </source>
</evidence>
<dbReference type="GO" id="GO:0004673">
    <property type="term" value="F:protein histidine kinase activity"/>
    <property type="evidence" value="ECO:0007669"/>
    <property type="project" value="UniProtKB-EC"/>
</dbReference>
<dbReference type="Gene3D" id="3.30.565.10">
    <property type="entry name" value="Histidine kinase-like ATPase, C-terminal domain"/>
    <property type="match status" value="1"/>
</dbReference>
<evidence type="ECO:0000256" key="7">
    <source>
        <dbReference type="ARBA" id="ARBA00023012"/>
    </source>
</evidence>
<dbReference type="SMART" id="SM00387">
    <property type="entry name" value="HATPase_c"/>
    <property type="match status" value="1"/>
</dbReference>
<name>A0A162AA26_9GAMM</name>
<keyword evidence="7" id="KW-0902">Two-component regulatory system</keyword>
<dbReference type="PANTHER" id="PTHR43065">
    <property type="entry name" value="SENSOR HISTIDINE KINASE"/>
    <property type="match status" value="1"/>
</dbReference>
<evidence type="ECO:0000259" key="9">
    <source>
        <dbReference type="PROSITE" id="PS50109"/>
    </source>
</evidence>
<gene>
    <name evidence="10" type="ORF">N482_11980</name>
</gene>
<dbReference type="PATRIC" id="fig|1365253.3.peg.2912"/>
<dbReference type="GO" id="GO:0000160">
    <property type="term" value="P:phosphorelay signal transduction system"/>
    <property type="evidence" value="ECO:0007669"/>
    <property type="project" value="UniProtKB-KW"/>
</dbReference>
<keyword evidence="8" id="KW-1133">Transmembrane helix</keyword>
<dbReference type="PRINTS" id="PR00344">
    <property type="entry name" value="BCTRLSENSOR"/>
</dbReference>
<comment type="catalytic activity">
    <reaction evidence="1">
        <text>ATP + protein L-histidine = ADP + protein N-phospho-L-histidine.</text>
        <dbReference type="EC" id="2.7.13.3"/>
    </reaction>
</comment>
<dbReference type="PROSITE" id="PS50109">
    <property type="entry name" value="HIS_KIN"/>
    <property type="match status" value="1"/>
</dbReference>
<dbReference type="RefSeq" id="WP_063377482.1">
    <property type="nucleotide sequence ID" value="NZ_AUXT01000169.1"/>
</dbReference>
<evidence type="ECO:0000256" key="3">
    <source>
        <dbReference type="ARBA" id="ARBA00022679"/>
    </source>
</evidence>
<dbReference type="InterPro" id="IPR003594">
    <property type="entry name" value="HATPase_dom"/>
</dbReference>
<accession>A0A162AA26</accession>
<keyword evidence="5" id="KW-0418">Kinase</keyword>
<evidence type="ECO:0000256" key="2">
    <source>
        <dbReference type="ARBA" id="ARBA00012438"/>
    </source>
</evidence>
<organism evidence="10 11">
    <name type="scientific">Pseudoalteromonas luteoviolacea NCIMB 1942</name>
    <dbReference type="NCBI Taxonomy" id="1365253"/>
    <lineage>
        <taxon>Bacteria</taxon>
        <taxon>Pseudomonadati</taxon>
        <taxon>Pseudomonadota</taxon>
        <taxon>Gammaproteobacteria</taxon>
        <taxon>Alteromonadales</taxon>
        <taxon>Pseudoalteromonadaceae</taxon>
        <taxon>Pseudoalteromonas</taxon>
    </lineage>
</organism>
<dbReference type="Proteomes" id="UP000076587">
    <property type="component" value="Unassembled WGS sequence"/>
</dbReference>
<dbReference type="EC" id="2.7.13.3" evidence="2"/>
<evidence type="ECO:0000313" key="11">
    <source>
        <dbReference type="Proteomes" id="UP000076587"/>
    </source>
</evidence>
<dbReference type="SUPFAM" id="SSF55874">
    <property type="entry name" value="ATPase domain of HSP90 chaperone/DNA topoisomerase II/histidine kinase"/>
    <property type="match status" value="1"/>
</dbReference>
<keyword evidence="8" id="KW-0812">Transmembrane</keyword>
<dbReference type="GO" id="GO:0005524">
    <property type="term" value="F:ATP binding"/>
    <property type="evidence" value="ECO:0007669"/>
    <property type="project" value="UniProtKB-KW"/>
</dbReference>
<evidence type="ECO:0000256" key="1">
    <source>
        <dbReference type="ARBA" id="ARBA00000085"/>
    </source>
</evidence>
<comment type="caution">
    <text evidence="10">The sequence shown here is derived from an EMBL/GenBank/DDBJ whole genome shotgun (WGS) entry which is preliminary data.</text>
</comment>
<evidence type="ECO:0000313" key="10">
    <source>
        <dbReference type="EMBL" id="KZN46503.1"/>
    </source>
</evidence>
<feature type="transmembrane region" description="Helical" evidence="8">
    <location>
        <begin position="7"/>
        <end position="28"/>
    </location>
</feature>
<dbReference type="InterPro" id="IPR005467">
    <property type="entry name" value="His_kinase_dom"/>
</dbReference>
<evidence type="ECO:0000256" key="5">
    <source>
        <dbReference type="ARBA" id="ARBA00022777"/>
    </source>
</evidence>
<evidence type="ECO:0000256" key="6">
    <source>
        <dbReference type="ARBA" id="ARBA00022840"/>
    </source>
</evidence>
<sequence length="434" mass="48567">MKSQFTVLIAACSLVGMGMLLQLTLVILGLSATTIVIAISTILLVVWIHHIFRKEKRVPMELFRALANGDHTLGLPSNHPLRQDFRGAQAQMQTAQFAAEQQVQFINAVFSHMDLAMFICDDQGQIIEQSVAVRKQLGLKIEHIDALASNNPQIIDFINNTRKNSRQTFTWQNNEIHDTLYIQVSTLRIQTKLYKVITLQSIKEELNAKEQHAYKQLTKVLTHEVANSITPLSSMAQTCIALLPDSLSFDDEEDKQDLHLALSTLASRSAHLSEFIQEFRKLSSLPAPQLTTVDLGELLKNIKQLFCMQHTDVAFVIEAPDNARCVLDTNQIEQVLINLCKNAVEALEICDQTTPKITLKIVKNDNDKLCIDITDNGPGITEQAQAMMFVPFYTTKQQGSGIGLSLSRQIMLQHGGELLYLHKAQGACFRCIFG</sequence>
<reference evidence="10 11" key="1">
    <citation type="submission" date="2013-07" db="EMBL/GenBank/DDBJ databases">
        <title>Comparative Genomic and Metabolomic Analysis of Twelve Strains of Pseudoalteromonas luteoviolacea.</title>
        <authorList>
            <person name="Vynne N.G."/>
            <person name="Mansson M."/>
            <person name="Gram L."/>
        </authorList>
    </citation>
    <scope>NUCLEOTIDE SEQUENCE [LARGE SCALE GENOMIC DNA]</scope>
    <source>
        <strain evidence="10 11">NCIMB 1942</strain>
    </source>
</reference>
<dbReference type="InterPro" id="IPR004358">
    <property type="entry name" value="Sig_transdc_His_kin-like_C"/>
</dbReference>
<keyword evidence="6" id="KW-0067">ATP-binding</keyword>
<keyword evidence="3" id="KW-0808">Transferase</keyword>
<feature type="domain" description="Histidine kinase" evidence="9">
    <location>
        <begin position="220"/>
        <end position="434"/>
    </location>
</feature>
<dbReference type="InterPro" id="IPR036890">
    <property type="entry name" value="HATPase_C_sf"/>
</dbReference>